<feature type="domain" description="GGDEF" evidence="3">
    <location>
        <begin position="115"/>
        <end position="245"/>
    </location>
</feature>
<dbReference type="InterPro" id="IPR029787">
    <property type="entry name" value="Nucleotide_cyclase"/>
</dbReference>
<dbReference type="SUPFAM" id="SSF55073">
    <property type="entry name" value="Nucleotide cyclase"/>
    <property type="match status" value="1"/>
</dbReference>
<evidence type="ECO:0000313" key="5">
    <source>
        <dbReference type="Proteomes" id="UP000287687"/>
    </source>
</evidence>
<keyword evidence="2" id="KW-0812">Transmembrane</keyword>
<sequence>MRRTVEKSIVTGLLSVLASLAISFSIVPLLGGEVAGAGLLMTIFCPLAISIPASALHFTQSDKVRRAEAATKEALNKLADAYETLRIQSRSDGLTGVLTRSAFMEDLALTSQRGGTGALLFLDLDHFKSINDRYGHTTGDEALRCVGLVLARYQSRSDFAGRLGGEEFGLFQSDLAFEQMRGRCEEVREEIARIVLKTPSGIQVRISTSIGAYYCRRGFDPSDCLKAADENLYQAKALGRNRVIA</sequence>
<dbReference type="AlphaFoldDB" id="A0A444LBM2"/>
<accession>A0A444LBM2</accession>
<gene>
    <name evidence="4" type="ORF">EPK99_23540</name>
</gene>
<dbReference type="InterPro" id="IPR050469">
    <property type="entry name" value="Diguanylate_Cyclase"/>
</dbReference>
<evidence type="ECO:0000256" key="2">
    <source>
        <dbReference type="SAM" id="Phobius"/>
    </source>
</evidence>
<dbReference type="SMART" id="SM00267">
    <property type="entry name" value="GGDEF"/>
    <property type="match status" value="1"/>
</dbReference>
<protein>
    <recommendedName>
        <fullName evidence="1">diguanylate cyclase</fullName>
        <ecNumber evidence="1">2.7.7.65</ecNumber>
    </recommendedName>
</protein>
<organism evidence="4 5">
    <name type="scientific">Neorhizobium lilium</name>
    <dbReference type="NCBI Taxonomy" id="2503024"/>
    <lineage>
        <taxon>Bacteria</taxon>
        <taxon>Pseudomonadati</taxon>
        <taxon>Pseudomonadota</taxon>
        <taxon>Alphaproteobacteria</taxon>
        <taxon>Hyphomicrobiales</taxon>
        <taxon>Rhizobiaceae</taxon>
        <taxon>Rhizobium/Agrobacterium group</taxon>
        <taxon>Neorhizobium</taxon>
    </lineage>
</organism>
<dbReference type="Gene3D" id="3.30.70.270">
    <property type="match status" value="1"/>
</dbReference>
<proteinExistence type="predicted"/>
<evidence type="ECO:0000256" key="1">
    <source>
        <dbReference type="ARBA" id="ARBA00012528"/>
    </source>
</evidence>
<keyword evidence="5" id="KW-1185">Reference proteome</keyword>
<dbReference type="PANTHER" id="PTHR45138:SF24">
    <property type="entry name" value="DIGUANYLATE CYCLASE DGCC-RELATED"/>
    <property type="match status" value="1"/>
</dbReference>
<dbReference type="Proteomes" id="UP000287687">
    <property type="component" value="Unassembled WGS sequence"/>
</dbReference>
<dbReference type="EC" id="2.7.7.65" evidence="1"/>
<dbReference type="GO" id="GO:0005886">
    <property type="term" value="C:plasma membrane"/>
    <property type="evidence" value="ECO:0007669"/>
    <property type="project" value="TreeGrafter"/>
</dbReference>
<dbReference type="OrthoDB" id="9812260at2"/>
<evidence type="ECO:0000259" key="3">
    <source>
        <dbReference type="PROSITE" id="PS50887"/>
    </source>
</evidence>
<comment type="caution">
    <text evidence="4">The sequence shown here is derived from an EMBL/GenBank/DDBJ whole genome shotgun (WGS) entry which is preliminary data.</text>
</comment>
<dbReference type="GO" id="GO:1902201">
    <property type="term" value="P:negative regulation of bacterial-type flagellum-dependent cell motility"/>
    <property type="evidence" value="ECO:0007669"/>
    <property type="project" value="TreeGrafter"/>
</dbReference>
<feature type="transmembrane region" description="Helical" evidence="2">
    <location>
        <begin position="12"/>
        <end position="31"/>
    </location>
</feature>
<dbReference type="CDD" id="cd01949">
    <property type="entry name" value="GGDEF"/>
    <property type="match status" value="1"/>
</dbReference>
<dbReference type="InterPro" id="IPR043128">
    <property type="entry name" value="Rev_trsase/Diguanyl_cyclase"/>
</dbReference>
<reference evidence="4 5" key="1">
    <citation type="submission" date="2019-01" db="EMBL/GenBank/DDBJ databases">
        <title>The draft genome of Rhizobium sp. 24NR.</title>
        <authorList>
            <person name="Liu L."/>
            <person name="Liang L."/>
            <person name="Shi S."/>
            <person name="Xu L."/>
            <person name="Wang X."/>
            <person name="Li L."/>
            <person name="Zhang X."/>
        </authorList>
    </citation>
    <scope>NUCLEOTIDE SEQUENCE [LARGE SCALE GENOMIC DNA]</scope>
    <source>
        <strain evidence="4 5">24NR</strain>
    </source>
</reference>
<dbReference type="EMBL" id="SBIP01000006">
    <property type="protein sequence ID" value="RWX74866.1"/>
    <property type="molecule type" value="Genomic_DNA"/>
</dbReference>
<dbReference type="NCBIfam" id="TIGR00254">
    <property type="entry name" value="GGDEF"/>
    <property type="match status" value="1"/>
</dbReference>
<dbReference type="InterPro" id="IPR000160">
    <property type="entry name" value="GGDEF_dom"/>
</dbReference>
<keyword evidence="2" id="KW-0472">Membrane</keyword>
<dbReference type="PANTHER" id="PTHR45138">
    <property type="entry name" value="REGULATORY COMPONENTS OF SENSORY TRANSDUCTION SYSTEM"/>
    <property type="match status" value="1"/>
</dbReference>
<feature type="transmembrane region" description="Helical" evidence="2">
    <location>
        <begin position="37"/>
        <end position="58"/>
    </location>
</feature>
<keyword evidence="2" id="KW-1133">Transmembrane helix</keyword>
<dbReference type="GO" id="GO:0043709">
    <property type="term" value="P:cell adhesion involved in single-species biofilm formation"/>
    <property type="evidence" value="ECO:0007669"/>
    <property type="project" value="TreeGrafter"/>
</dbReference>
<name>A0A444LBM2_9HYPH</name>
<dbReference type="Pfam" id="PF00990">
    <property type="entry name" value="GGDEF"/>
    <property type="match status" value="1"/>
</dbReference>
<dbReference type="PROSITE" id="PS50887">
    <property type="entry name" value="GGDEF"/>
    <property type="match status" value="1"/>
</dbReference>
<evidence type="ECO:0000313" key="4">
    <source>
        <dbReference type="EMBL" id="RWX74866.1"/>
    </source>
</evidence>
<dbReference type="RefSeq" id="WP_128445527.1">
    <property type="nucleotide sequence ID" value="NZ_SBIP01000006.1"/>
</dbReference>
<dbReference type="GO" id="GO:0052621">
    <property type="term" value="F:diguanylate cyclase activity"/>
    <property type="evidence" value="ECO:0007669"/>
    <property type="project" value="UniProtKB-EC"/>
</dbReference>